<name>A0ACB9KEC3_BAUVA</name>
<dbReference type="Proteomes" id="UP000828941">
    <property type="component" value="Chromosome 14"/>
</dbReference>
<evidence type="ECO:0000313" key="2">
    <source>
        <dbReference type="Proteomes" id="UP000828941"/>
    </source>
</evidence>
<evidence type="ECO:0000313" key="1">
    <source>
        <dbReference type="EMBL" id="KAI4295504.1"/>
    </source>
</evidence>
<dbReference type="EMBL" id="CM039439">
    <property type="protein sequence ID" value="KAI4295504.1"/>
    <property type="molecule type" value="Genomic_DNA"/>
</dbReference>
<keyword evidence="2" id="KW-1185">Reference proteome</keyword>
<proteinExistence type="predicted"/>
<gene>
    <name evidence="1" type="ORF">L6164_035546</name>
</gene>
<organism evidence="1 2">
    <name type="scientific">Bauhinia variegata</name>
    <name type="common">Purple orchid tree</name>
    <name type="synonym">Phanera variegata</name>
    <dbReference type="NCBI Taxonomy" id="167791"/>
    <lineage>
        <taxon>Eukaryota</taxon>
        <taxon>Viridiplantae</taxon>
        <taxon>Streptophyta</taxon>
        <taxon>Embryophyta</taxon>
        <taxon>Tracheophyta</taxon>
        <taxon>Spermatophyta</taxon>
        <taxon>Magnoliopsida</taxon>
        <taxon>eudicotyledons</taxon>
        <taxon>Gunneridae</taxon>
        <taxon>Pentapetalae</taxon>
        <taxon>rosids</taxon>
        <taxon>fabids</taxon>
        <taxon>Fabales</taxon>
        <taxon>Fabaceae</taxon>
        <taxon>Cercidoideae</taxon>
        <taxon>Cercideae</taxon>
        <taxon>Bauhiniinae</taxon>
        <taxon>Bauhinia</taxon>
    </lineage>
</organism>
<protein>
    <submittedName>
        <fullName evidence="1">Uncharacterized protein</fullName>
    </submittedName>
</protein>
<sequence length="293" mass="33070">MAPFPLNSKSHNHSRSNSLPSKPHPITVECNESLARFWACDASFSCSLLSCKLRDLQDLHDCIEKLVHLPLTQEVLFQERQEKWVDELLDGSLGFLDVCTAAKDALLHTKECTRELQSILRRRRGGEVEPTTEVKKFLTSRKVVRKAILKALGNMRSLASKCNVSLTNKDHQTGALFGLLKDIEVVTLSIFESLLKFISGSTQAKQSSWSLVSKLRHSQRVACIEADENEFAKVDAALQSFVFAMTSKSDSIKNLQSQLEKMESCIQELEEGLECLFRRLIKIRVTLLNILNH</sequence>
<reference evidence="1 2" key="1">
    <citation type="journal article" date="2022" name="DNA Res.">
        <title>Chromosomal-level genome assembly of the orchid tree Bauhinia variegata (Leguminosae; Cercidoideae) supports the allotetraploid origin hypothesis of Bauhinia.</title>
        <authorList>
            <person name="Zhong Y."/>
            <person name="Chen Y."/>
            <person name="Zheng D."/>
            <person name="Pang J."/>
            <person name="Liu Y."/>
            <person name="Luo S."/>
            <person name="Meng S."/>
            <person name="Qian L."/>
            <person name="Wei D."/>
            <person name="Dai S."/>
            <person name="Zhou R."/>
        </authorList>
    </citation>
    <scope>NUCLEOTIDE SEQUENCE [LARGE SCALE GENOMIC DNA]</scope>
    <source>
        <strain evidence="1">BV-YZ2020</strain>
    </source>
</reference>
<accession>A0ACB9KEC3</accession>
<comment type="caution">
    <text evidence="1">The sequence shown here is derived from an EMBL/GenBank/DDBJ whole genome shotgun (WGS) entry which is preliminary data.</text>
</comment>